<keyword evidence="3" id="KW-1185">Reference proteome</keyword>
<dbReference type="GeneID" id="63862362"/>
<evidence type="ECO:0000313" key="2">
    <source>
        <dbReference type="EMBL" id="RAK75743.1"/>
    </source>
</evidence>
<accession>A0A8G1RP49</accession>
<dbReference type="RefSeq" id="XP_040799753.1">
    <property type="nucleotide sequence ID" value="XM_040945029.1"/>
</dbReference>
<protein>
    <recommendedName>
        <fullName evidence="4">Transmembrane protein</fullName>
    </recommendedName>
</protein>
<dbReference type="EMBL" id="KZ824654">
    <property type="protein sequence ID" value="RAK75743.1"/>
    <property type="molecule type" value="Genomic_DNA"/>
</dbReference>
<evidence type="ECO:0008006" key="4">
    <source>
        <dbReference type="Google" id="ProtNLM"/>
    </source>
</evidence>
<dbReference type="VEuPathDB" id="FungiDB:BO72DRAFT_449461"/>
<organism evidence="2 3">
    <name type="scientific">Aspergillus fijiensis CBS 313.89</name>
    <dbReference type="NCBI Taxonomy" id="1448319"/>
    <lineage>
        <taxon>Eukaryota</taxon>
        <taxon>Fungi</taxon>
        <taxon>Dikarya</taxon>
        <taxon>Ascomycota</taxon>
        <taxon>Pezizomycotina</taxon>
        <taxon>Eurotiomycetes</taxon>
        <taxon>Eurotiomycetidae</taxon>
        <taxon>Eurotiales</taxon>
        <taxon>Aspergillaceae</taxon>
        <taxon>Aspergillus</taxon>
    </lineage>
</organism>
<dbReference type="Proteomes" id="UP000249789">
    <property type="component" value="Unassembled WGS sequence"/>
</dbReference>
<evidence type="ECO:0000256" key="1">
    <source>
        <dbReference type="SAM" id="Phobius"/>
    </source>
</evidence>
<keyword evidence="1" id="KW-1133">Transmembrane helix</keyword>
<evidence type="ECO:0000313" key="3">
    <source>
        <dbReference type="Proteomes" id="UP000249789"/>
    </source>
</evidence>
<feature type="transmembrane region" description="Helical" evidence="1">
    <location>
        <begin position="12"/>
        <end position="32"/>
    </location>
</feature>
<keyword evidence="1" id="KW-0472">Membrane</keyword>
<name>A0A8G1RP49_9EURO</name>
<proteinExistence type="predicted"/>
<reference evidence="2 3" key="1">
    <citation type="submission" date="2018-02" db="EMBL/GenBank/DDBJ databases">
        <title>The genomes of Aspergillus section Nigri reveals drivers in fungal speciation.</title>
        <authorList>
            <consortium name="DOE Joint Genome Institute"/>
            <person name="Vesth T.C."/>
            <person name="Nybo J."/>
            <person name="Theobald S."/>
            <person name="Brandl J."/>
            <person name="Frisvad J.C."/>
            <person name="Nielsen K.F."/>
            <person name="Lyhne E.K."/>
            <person name="Kogle M.E."/>
            <person name="Kuo A."/>
            <person name="Riley R."/>
            <person name="Clum A."/>
            <person name="Nolan M."/>
            <person name="Lipzen A."/>
            <person name="Salamov A."/>
            <person name="Henrissat B."/>
            <person name="Wiebenga A."/>
            <person name="De vries R.P."/>
            <person name="Grigoriev I.V."/>
            <person name="Mortensen U.H."/>
            <person name="Andersen M.R."/>
            <person name="Baker S.E."/>
        </authorList>
    </citation>
    <scope>NUCLEOTIDE SEQUENCE [LARGE SCALE GENOMIC DNA]</scope>
    <source>
        <strain evidence="2 3">CBS 313.89</strain>
    </source>
</reference>
<dbReference type="AlphaFoldDB" id="A0A8G1RP49"/>
<gene>
    <name evidence="2" type="ORF">BO72DRAFT_449461</name>
</gene>
<keyword evidence="1" id="KW-0812">Transmembrane</keyword>
<sequence>MMMRSSLSQRPFHLAVSQANIGGGGIFVALSLCRFVHSNDKHTRFENRINSCADREKRENEKKEKR</sequence>